<dbReference type="EMBL" id="VSRR010004175">
    <property type="protein sequence ID" value="MPC38794.1"/>
    <property type="molecule type" value="Genomic_DNA"/>
</dbReference>
<organism evidence="2 3">
    <name type="scientific">Portunus trituberculatus</name>
    <name type="common">Swimming crab</name>
    <name type="synonym">Neptunus trituberculatus</name>
    <dbReference type="NCBI Taxonomy" id="210409"/>
    <lineage>
        <taxon>Eukaryota</taxon>
        <taxon>Metazoa</taxon>
        <taxon>Ecdysozoa</taxon>
        <taxon>Arthropoda</taxon>
        <taxon>Crustacea</taxon>
        <taxon>Multicrustacea</taxon>
        <taxon>Malacostraca</taxon>
        <taxon>Eumalacostraca</taxon>
        <taxon>Eucarida</taxon>
        <taxon>Decapoda</taxon>
        <taxon>Pleocyemata</taxon>
        <taxon>Brachyura</taxon>
        <taxon>Eubrachyura</taxon>
        <taxon>Portunoidea</taxon>
        <taxon>Portunidae</taxon>
        <taxon>Portuninae</taxon>
        <taxon>Portunus</taxon>
    </lineage>
</organism>
<name>A0A5B7F2G1_PORTR</name>
<evidence type="ECO:0000256" key="1">
    <source>
        <dbReference type="SAM" id="MobiDB-lite"/>
    </source>
</evidence>
<dbReference type="Proteomes" id="UP000324222">
    <property type="component" value="Unassembled WGS sequence"/>
</dbReference>
<keyword evidence="3" id="KW-1185">Reference proteome</keyword>
<feature type="region of interest" description="Disordered" evidence="1">
    <location>
        <begin position="1"/>
        <end position="57"/>
    </location>
</feature>
<protein>
    <submittedName>
        <fullName evidence="2">Uncharacterized protein</fullName>
    </submittedName>
</protein>
<reference evidence="2 3" key="1">
    <citation type="submission" date="2019-05" db="EMBL/GenBank/DDBJ databases">
        <title>Another draft genome of Portunus trituberculatus and its Hox gene families provides insights of decapod evolution.</title>
        <authorList>
            <person name="Jeong J.-H."/>
            <person name="Song I."/>
            <person name="Kim S."/>
            <person name="Choi T."/>
            <person name="Kim D."/>
            <person name="Ryu S."/>
            <person name="Kim W."/>
        </authorList>
    </citation>
    <scope>NUCLEOTIDE SEQUENCE [LARGE SCALE GENOMIC DNA]</scope>
    <source>
        <tissue evidence="2">Muscle</tissue>
    </source>
</reference>
<comment type="caution">
    <text evidence="2">The sequence shown here is derived from an EMBL/GenBank/DDBJ whole genome shotgun (WGS) entry which is preliminary data.</text>
</comment>
<accession>A0A5B7F2G1</accession>
<evidence type="ECO:0000313" key="2">
    <source>
        <dbReference type="EMBL" id="MPC38794.1"/>
    </source>
</evidence>
<evidence type="ECO:0000313" key="3">
    <source>
        <dbReference type="Proteomes" id="UP000324222"/>
    </source>
</evidence>
<gene>
    <name evidence="2" type="ORF">E2C01_032310</name>
</gene>
<sequence length="73" mass="8151">MQEEITHTVVMKTKRRNVSEELNASSLSPVVHSHDVSTHPHPPPPSPQSQGRAQHKGPLVCEWQRCVALSTYT</sequence>
<dbReference type="AlphaFoldDB" id="A0A5B7F2G1"/>
<proteinExistence type="predicted"/>